<dbReference type="GeneID" id="54470932"/>
<gene>
    <name evidence="1" type="ORF">BDY17DRAFT_183165</name>
</gene>
<organism evidence="1 2">
    <name type="scientific">Neohortaea acidophila</name>
    <dbReference type="NCBI Taxonomy" id="245834"/>
    <lineage>
        <taxon>Eukaryota</taxon>
        <taxon>Fungi</taxon>
        <taxon>Dikarya</taxon>
        <taxon>Ascomycota</taxon>
        <taxon>Pezizomycotina</taxon>
        <taxon>Dothideomycetes</taxon>
        <taxon>Dothideomycetidae</taxon>
        <taxon>Mycosphaerellales</taxon>
        <taxon>Teratosphaeriaceae</taxon>
        <taxon>Neohortaea</taxon>
    </lineage>
</organism>
<proteinExistence type="predicted"/>
<dbReference type="EMBL" id="MU001638">
    <property type="protein sequence ID" value="KAF2481131.1"/>
    <property type="molecule type" value="Genomic_DNA"/>
</dbReference>
<evidence type="ECO:0000313" key="2">
    <source>
        <dbReference type="Proteomes" id="UP000799767"/>
    </source>
</evidence>
<dbReference type="Proteomes" id="UP000799767">
    <property type="component" value="Unassembled WGS sequence"/>
</dbReference>
<evidence type="ECO:0000313" key="1">
    <source>
        <dbReference type="EMBL" id="KAF2481131.1"/>
    </source>
</evidence>
<dbReference type="AlphaFoldDB" id="A0A6A6PN62"/>
<dbReference type="RefSeq" id="XP_033587701.1">
    <property type="nucleotide sequence ID" value="XM_033729930.1"/>
</dbReference>
<accession>A0A6A6PN62</accession>
<keyword evidence="2" id="KW-1185">Reference proteome</keyword>
<name>A0A6A6PN62_9PEZI</name>
<sequence length="139" mass="15586">MLQTPAHLIVCFRARSQPMRGADAGISYFTPDYSRRLAGLTLYGYTWACRASHGCEDLPERGCAFQGGLMRGEDRRWARAGVVKWNLIGSGRARCRSGTPSQLQARCYCMTKYLIEHSVNVQPACWRSFFGVTRSELGV</sequence>
<reference evidence="1" key="1">
    <citation type="journal article" date="2020" name="Stud. Mycol.">
        <title>101 Dothideomycetes genomes: a test case for predicting lifestyles and emergence of pathogens.</title>
        <authorList>
            <person name="Haridas S."/>
            <person name="Albert R."/>
            <person name="Binder M."/>
            <person name="Bloem J."/>
            <person name="Labutti K."/>
            <person name="Salamov A."/>
            <person name="Andreopoulos B."/>
            <person name="Baker S."/>
            <person name="Barry K."/>
            <person name="Bills G."/>
            <person name="Bluhm B."/>
            <person name="Cannon C."/>
            <person name="Castanera R."/>
            <person name="Culley D."/>
            <person name="Daum C."/>
            <person name="Ezra D."/>
            <person name="Gonzalez J."/>
            <person name="Henrissat B."/>
            <person name="Kuo A."/>
            <person name="Liang C."/>
            <person name="Lipzen A."/>
            <person name="Lutzoni F."/>
            <person name="Magnuson J."/>
            <person name="Mondo S."/>
            <person name="Nolan M."/>
            <person name="Ohm R."/>
            <person name="Pangilinan J."/>
            <person name="Park H.-J."/>
            <person name="Ramirez L."/>
            <person name="Alfaro M."/>
            <person name="Sun H."/>
            <person name="Tritt A."/>
            <person name="Yoshinaga Y."/>
            <person name="Zwiers L.-H."/>
            <person name="Turgeon B."/>
            <person name="Goodwin S."/>
            <person name="Spatafora J."/>
            <person name="Crous P."/>
            <person name="Grigoriev I."/>
        </authorList>
    </citation>
    <scope>NUCLEOTIDE SEQUENCE</scope>
    <source>
        <strain evidence="1">CBS 113389</strain>
    </source>
</reference>
<protein>
    <submittedName>
        <fullName evidence="1">Uncharacterized protein</fullName>
    </submittedName>
</protein>